<organism evidence="1 2">
    <name type="scientific">Citrifermentans bremense</name>
    <dbReference type="NCBI Taxonomy" id="60035"/>
    <lineage>
        <taxon>Bacteria</taxon>
        <taxon>Pseudomonadati</taxon>
        <taxon>Thermodesulfobacteriota</taxon>
        <taxon>Desulfuromonadia</taxon>
        <taxon>Geobacterales</taxon>
        <taxon>Geobacteraceae</taxon>
        <taxon>Citrifermentans</taxon>
    </lineage>
</organism>
<gene>
    <name evidence="1" type="ORF">GEOBRER4_n2765</name>
</gene>
<reference evidence="1 2" key="1">
    <citation type="submission" date="2020-06" db="EMBL/GenBank/DDBJ databases">
        <title>Interaction of electrochemicaly active bacteria, Geobacter bremensis R4 on different carbon anode.</title>
        <authorList>
            <person name="Meng L."/>
            <person name="Yoshida N."/>
        </authorList>
    </citation>
    <scope>NUCLEOTIDE SEQUENCE [LARGE SCALE GENOMIC DNA]</scope>
    <source>
        <strain evidence="1 2">R4</strain>
    </source>
</reference>
<dbReference type="AlphaFoldDB" id="A0A6S6M849"/>
<name>A0A6S6M849_9BACT</name>
<dbReference type="RefSeq" id="WP_185242738.1">
    <property type="nucleotide sequence ID" value="NZ_AP023213.1"/>
</dbReference>
<evidence type="ECO:0000313" key="2">
    <source>
        <dbReference type="Proteomes" id="UP000515472"/>
    </source>
</evidence>
<dbReference type="Pfam" id="PF10923">
    <property type="entry name" value="BrxC_BrxD"/>
    <property type="match status" value="1"/>
</dbReference>
<dbReference type="KEGG" id="gbn:GEOBRER4_26640"/>
<sequence>MSLSQGTLVDHLDFGPGKVVQSLGQKVIVDFFGDEIDCDISELIVLGNQGPKVQLVGLAGDRNRISFRRAFEAVNLGVVPPDNSSLIEMSIGGEAIEREVHDSLVCAQKDGACRVVFGDYGTGKSHYLHIVSTVARRSGWVVSYLEFDPKAVDPAKPHLVYREIMSKLQIPKRDDGTGADGFFGLIGEIRKNWDKVRDLPLFKRSPWFKYGLETLRFFPHNDHPDYISGCNWLAGQNVPVTGPGSIRELARGTTNINPKLLPNMPKVRDTAEIYVFHLAVVNQIAQALGYQGLLIVLDEAEHVRGYSVRRKERANNFFDMLARAAHPPLEDKSEIPILNDHGFELPRYWESGPHFALYIGLTEADTFAHSFLSLRDACAFLHNERDMVLLHPPTPEDYQMWCYSLYERMHRHYPTQMALLEAKENIRKISEVLRQEFESHRENAVMRTWVKLACLIPAVLFADRTRTVEDVVAIVTKAVNELLGGFLPWE</sequence>
<evidence type="ECO:0008006" key="3">
    <source>
        <dbReference type="Google" id="ProtNLM"/>
    </source>
</evidence>
<dbReference type="EMBL" id="AP023213">
    <property type="protein sequence ID" value="BCG47914.1"/>
    <property type="molecule type" value="Genomic_DNA"/>
</dbReference>
<protein>
    <recommendedName>
        <fullName evidence="3">ATP-binding protein</fullName>
    </recommendedName>
</protein>
<evidence type="ECO:0000313" key="1">
    <source>
        <dbReference type="EMBL" id="BCG47914.1"/>
    </source>
</evidence>
<keyword evidence="2" id="KW-1185">Reference proteome</keyword>
<accession>A0A6S6M849</accession>
<dbReference type="InterPro" id="IPR021228">
    <property type="entry name" value="BrxD"/>
</dbReference>
<proteinExistence type="predicted"/>
<dbReference type="Proteomes" id="UP000515472">
    <property type="component" value="Chromosome"/>
</dbReference>